<evidence type="ECO:0000259" key="6">
    <source>
        <dbReference type="Pfam" id="PF07291"/>
    </source>
</evidence>
<dbReference type="AlphaFoldDB" id="A0A8J3QCA6"/>
<dbReference type="InterPro" id="IPR009908">
    <property type="entry name" value="Methylamine_util_MauE"/>
</dbReference>
<sequence>MTALLVFTQWLIGATFLLSALSKVGSATSLRLFAETLVQLRLFRAGRPSRVAAAAIGLVEALVAIVLVPLSTAVTRLGFLLAIGLLAAFSAVILRSLRRREQVACRCFGGSAPAAFSAVHLVRNTGLLAAAVTGALAAGQPSAPWEVWVIAALAGAICAFIISRLDDVVSLFKTA</sequence>
<keyword evidence="3 5" id="KW-1133">Transmembrane helix</keyword>
<feature type="transmembrane region" description="Helical" evidence="5">
    <location>
        <begin position="77"/>
        <end position="94"/>
    </location>
</feature>
<evidence type="ECO:0000313" key="7">
    <source>
        <dbReference type="EMBL" id="GIH07951.1"/>
    </source>
</evidence>
<dbReference type="RefSeq" id="WP_203911719.1">
    <property type="nucleotide sequence ID" value="NZ_BONY01000042.1"/>
</dbReference>
<comment type="caution">
    <text evidence="7">The sequence shown here is derived from an EMBL/GenBank/DDBJ whole genome shotgun (WGS) entry which is preliminary data.</text>
</comment>
<comment type="subcellular location">
    <subcellularLocation>
        <location evidence="1">Membrane</location>
        <topology evidence="1">Multi-pass membrane protein</topology>
    </subcellularLocation>
</comment>
<dbReference type="GO" id="GO:0030416">
    <property type="term" value="P:methylamine metabolic process"/>
    <property type="evidence" value="ECO:0007669"/>
    <property type="project" value="InterPro"/>
</dbReference>
<evidence type="ECO:0000256" key="2">
    <source>
        <dbReference type="ARBA" id="ARBA00022692"/>
    </source>
</evidence>
<feature type="transmembrane region" description="Helical" evidence="5">
    <location>
        <begin position="147"/>
        <end position="165"/>
    </location>
</feature>
<evidence type="ECO:0000256" key="4">
    <source>
        <dbReference type="ARBA" id="ARBA00023136"/>
    </source>
</evidence>
<keyword evidence="4 5" id="KW-0472">Membrane</keyword>
<organism evidence="7 8">
    <name type="scientific">Rhizocola hellebori</name>
    <dbReference type="NCBI Taxonomy" id="1392758"/>
    <lineage>
        <taxon>Bacteria</taxon>
        <taxon>Bacillati</taxon>
        <taxon>Actinomycetota</taxon>
        <taxon>Actinomycetes</taxon>
        <taxon>Micromonosporales</taxon>
        <taxon>Micromonosporaceae</taxon>
        <taxon>Rhizocola</taxon>
    </lineage>
</organism>
<keyword evidence="2 5" id="KW-0812">Transmembrane</keyword>
<evidence type="ECO:0000313" key="8">
    <source>
        <dbReference type="Proteomes" id="UP000612899"/>
    </source>
</evidence>
<dbReference type="GO" id="GO:0016020">
    <property type="term" value="C:membrane"/>
    <property type="evidence" value="ECO:0007669"/>
    <property type="project" value="UniProtKB-SubCell"/>
</dbReference>
<gene>
    <name evidence="7" type="ORF">Rhe02_60180</name>
</gene>
<evidence type="ECO:0000256" key="1">
    <source>
        <dbReference type="ARBA" id="ARBA00004141"/>
    </source>
</evidence>
<reference evidence="7" key="1">
    <citation type="submission" date="2021-01" db="EMBL/GenBank/DDBJ databases">
        <title>Whole genome shotgun sequence of Rhizocola hellebori NBRC 109834.</title>
        <authorList>
            <person name="Komaki H."/>
            <person name="Tamura T."/>
        </authorList>
    </citation>
    <scope>NUCLEOTIDE SEQUENCE</scope>
    <source>
        <strain evidence="7">NBRC 109834</strain>
    </source>
</reference>
<name>A0A8J3QCA6_9ACTN</name>
<evidence type="ECO:0000256" key="3">
    <source>
        <dbReference type="ARBA" id="ARBA00022989"/>
    </source>
</evidence>
<evidence type="ECO:0000256" key="5">
    <source>
        <dbReference type="SAM" id="Phobius"/>
    </source>
</evidence>
<accession>A0A8J3QCA6</accession>
<proteinExistence type="predicted"/>
<dbReference type="Proteomes" id="UP000612899">
    <property type="component" value="Unassembled WGS sequence"/>
</dbReference>
<feature type="transmembrane region" description="Helical" evidence="5">
    <location>
        <begin position="51"/>
        <end position="70"/>
    </location>
</feature>
<dbReference type="Pfam" id="PF07291">
    <property type="entry name" value="MauE"/>
    <property type="match status" value="1"/>
</dbReference>
<feature type="domain" description="Methylamine utilisation protein MauE" evidence="6">
    <location>
        <begin position="1"/>
        <end position="136"/>
    </location>
</feature>
<protein>
    <recommendedName>
        <fullName evidence="6">Methylamine utilisation protein MauE domain-containing protein</fullName>
    </recommendedName>
</protein>
<dbReference type="EMBL" id="BONY01000042">
    <property type="protein sequence ID" value="GIH07951.1"/>
    <property type="molecule type" value="Genomic_DNA"/>
</dbReference>
<keyword evidence="8" id="KW-1185">Reference proteome</keyword>